<gene>
    <name evidence="2" type="ORF">BEMITA_LOCUS12903</name>
</gene>
<evidence type="ECO:0000313" key="2">
    <source>
        <dbReference type="EMBL" id="CAH0394627.1"/>
    </source>
</evidence>
<organism evidence="2 3">
    <name type="scientific">Bemisia tabaci</name>
    <name type="common">Sweetpotato whitefly</name>
    <name type="synonym">Aleurodes tabaci</name>
    <dbReference type="NCBI Taxonomy" id="7038"/>
    <lineage>
        <taxon>Eukaryota</taxon>
        <taxon>Metazoa</taxon>
        <taxon>Ecdysozoa</taxon>
        <taxon>Arthropoda</taxon>
        <taxon>Hexapoda</taxon>
        <taxon>Insecta</taxon>
        <taxon>Pterygota</taxon>
        <taxon>Neoptera</taxon>
        <taxon>Paraneoptera</taxon>
        <taxon>Hemiptera</taxon>
        <taxon>Sternorrhyncha</taxon>
        <taxon>Aleyrodoidea</taxon>
        <taxon>Aleyrodidae</taxon>
        <taxon>Aleyrodinae</taxon>
        <taxon>Bemisia</taxon>
    </lineage>
</organism>
<evidence type="ECO:0000313" key="3">
    <source>
        <dbReference type="Proteomes" id="UP001152759"/>
    </source>
</evidence>
<keyword evidence="3" id="KW-1185">Reference proteome</keyword>
<name>A0A9P0F962_BEMTA</name>
<feature type="region of interest" description="Disordered" evidence="1">
    <location>
        <begin position="203"/>
        <end position="242"/>
    </location>
</feature>
<feature type="region of interest" description="Disordered" evidence="1">
    <location>
        <begin position="464"/>
        <end position="517"/>
    </location>
</feature>
<protein>
    <submittedName>
        <fullName evidence="2">Uncharacterized protein</fullName>
    </submittedName>
</protein>
<reference evidence="2" key="1">
    <citation type="submission" date="2021-12" db="EMBL/GenBank/DDBJ databases">
        <authorList>
            <person name="King R."/>
        </authorList>
    </citation>
    <scope>NUCLEOTIDE SEQUENCE</scope>
</reference>
<dbReference type="AlphaFoldDB" id="A0A9P0F962"/>
<dbReference type="EMBL" id="OU963869">
    <property type="protein sequence ID" value="CAH0394627.1"/>
    <property type="molecule type" value="Genomic_DNA"/>
</dbReference>
<proteinExistence type="predicted"/>
<feature type="compositionally biased region" description="Basic and acidic residues" evidence="1">
    <location>
        <begin position="474"/>
        <end position="507"/>
    </location>
</feature>
<accession>A0A9P0F962</accession>
<evidence type="ECO:0000256" key="1">
    <source>
        <dbReference type="SAM" id="MobiDB-lite"/>
    </source>
</evidence>
<dbReference type="Proteomes" id="UP001152759">
    <property type="component" value="Chromosome 8"/>
</dbReference>
<sequence>MRDDTLSRQDGSLMAPRIHDVIKQKISPKEVAVEAEITPCPILSPSSMHEPPESPFVPLLESTRIHHGIHPEAAMPVRDKMPRREQSPPATGPFQFAVEAEIHFVPVSPPQDASAAAGEAPQQPSVMEGEAQSMQTEAVAPDGERIFAVPEPGIQITPESEIHAAPEAEIHLGTEQPEISTVPEPLQQLPEEDIYVFPAERQGEPVRRPTGPEIPLSSREAVAGDQEQVKKDKGRRKRFLARPQIPNRVLRKRYEELPNKPRSTPHPITVMLDFIRNEQKSTPKPNQHIGRYHFAEIRTYNVCSPDGGFDPLEDILNDSDIDYQEDVLQLSPNAPRLPRVSFEATILRFEEAENRRKSRLAGQVQPGPVVPDLDLNISPPKIPVPEEQDIPGPVVPDLDLNISPPKIPVPEEQDIPQEQEQYIPQRESPLAERPVPVYPSQAPVLQEQMEVPELDDAILIGGGAETIHPQRSSTPEKEVGSKRKASETEGTKRKRAPVDRLPERPDEVPQPDIPSDVRVYTSTKPVLNELDLSSLRLDPASPRPTKQILLDYLENLWAVTDAGIPFEAICKPAPADAPKPVNSYPKSDDVCLRSAAARTFTILMEMQRENLVHLEQSAPGKIVILSPHQS</sequence>